<accession>A0AAF0YPP7</accession>
<name>A0AAF0YPP7_9CORY</name>
<dbReference type="GO" id="GO:0005524">
    <property type="term" value="F:ATP binding"/>
    <property type="evidence" value="ECO:0007669"/>
    <property type="project" value="UniProtKB-KW"/>
</dbReference>
<dbReference type="PANTHER" id="PTHR42734">
    <property type="entry name" value="METAL TRANSPORT SYSTEM ATP-BINDING PROTEIN TM_0124-RELATED"/>
    <property type="match status" value="1"/>
</dbReference>
<dbReference type="EMBL" id="CP136958">
    <property type="protein sequence ID" value="WOT01135.1"/>
    <property type="molecule type" value="Genomic_DNA"/>
</dbReference>
<dbReference type="InterPro" id="IPR050153">
    <property type="entry name" value="Metal_Ion_Import_ABC"/>
</dbReference>
<dbReference type="Gene3D" id="3.40.50.300">
    <property type="entry name" value="P-loop containing nucleotide triphosphate hydrolases"/>
    <property type="match status" value="1"/>
</dbReference>
<evidence type="ECO:0000259" key="5">
    <source>
        <dbReference type="PROSITE" id="PS50893"/>
    </source>
</evidence>
<keyword evidence="3" id="KW-0547">Nucleotide-binding</keyword>
<keyword evidence="2" id="KW-0813">Transport</keyword>
<dbReference type="KEGG" id="cpyr:CYJ47_07490"/>
<dbReference type="GO" id="GO:0016887">
    <property type="term" value="F:ATP hydrolysis activity"/>
    <property type="evidence" value="ECO:0007669"/>
    <property type="project" value="InterPro"/>
</dbReference>
<evidence type="ECO:0000256" key="1">
    <source>
        <dbReference type="ARBA" id="ARBA00005417"/>
    </source>
</evidence>
<reference evidence="6" key="2">
    <citation type="submission" date="2023-10" db="EMBL/GenBank/DDBJ databases">
        <authorList>
            <person name="Choi B."/>
        </authorList>
    </citation>
    <scope>NUCLEOTIDE SEQUENCE</scope>
    <source>
        <strain evidence="6">UMB0763</strain>
    </source>
</reference>
<proteinExistence type="inferred from homology"/>
<dbReference type="InterPro" id="IPR003439">
    <property type="entry name" value="ABC_transporter-like_ATP-bd"/>
</dbReference>
<sequence length="284" mass="31061">MIGSVNDYNPDLVIDFSDVTFARDGRTLLGPLTWQVELDERWVVIGPNGAGKTTLMRIAGASDFPSSGTAFLMGEQLGKTDMRDLRAQIGISSTAVAQRIPPKEKVADLVISAGYAILGRWREEYEEMDYNQAIDILEQVGALHLRDRTWGTLSEGEKKRVMIARALMINPELLLLDEPGAGLDLGGREDLVQFLADLAADPDAPAVVMVTHHVEEIPAGFTNALLLDEGEVVAQGPIDEVITATNLTTCFHQPIALDKIDGRFFARRLRRGGTHRSPLASDKD</sequence>
<organism evidence="6 7">
    <name type="scientific">Corynebacterium pyruviciproducens</name>
    <dbReference type="NCBI Taxonomy" id="598660"/>
    <lineage>
        <taxon>Bacteria</taxon>
        <taxon>Bacillati</taxon>
        <taxon>Actinomycetota</taxon>
        <taxon>Actinomycetes</taxon>
        <taxon>Mycobacteriales</taxon>
        <taxon>Corynebacteriaceae</taxon>
        <taxon>Corynebacterium</taxon>
    </lineage>
</organism>
<gene>
    <name evidence="6" type="ORF">CYJ47_07490</name>
</gene>
<dbReference type="InterPro" id="IPR003593">
    <property type="entry name" value="AAA+_ATPase"/>
</dbReference>
<dbReference type="FunFam" id="3.40.50.300:FF:001031">
    <property type="entry name" value="Iron ABC transporter ATP-binding protein"/>
    <property type="match status" value="1"/>
</dbReference>
<protein>
    <submittedName>
        <fullName evidence="6">ABC transporter ATP-binding protein</fullName>
    </submittedName>
</protein>
<comment type="similarity">
    <text evidence="1">Belongs to the ABC transporter superfamily.</text>
</comment>
<dbReference type="PANTHER" id="PTHR42734:SF5">
    <property type="entry name" value="IRON TRANSPORT SYSTEM ATP-BINDING PROTEIN HI_0361-RELATED"/>
    <property type="match status" value="1"/>
</dbReference>
<dbReference type="PROSITE" id="PS50893">
    <property type="entry name" value="ABC_TRANSPORTER_2"/>
    <property type="match status" value="1"/>
</dbReference>
<evidence type="ECO:0000313" key="7">
    <source>
        <dbReference type="Proteomes" id="UP000234560"/>
    </source>
</evidence>
<evidence type="ECO:0000256" key="2">
    <source>
        <dbReference type="ARBA" id="ARBA00022448"/>
    </source>
</evidence>
<evidence type="ECO:0000256" key="4">
    <source>
        <dbReference type="ARBA" id="ARBA00022840"/>
    </source>
</evidence>
<feature type="domain" description="ABC transporter" evidence="5">
    <location>
        <begin position="14"/>
        <end position="254"/>
    </location>
</feature>
<dbReference type="SUPFAM" id="SSF52540">
    <property type="entry name" value="P-loop containing nucleoside triphosphate hydrolases"/>
    <property type="match status" value="1"/>
</dbReference>
<keyword evidence="4 6" id="KW-0067">ATP-binding</keyword>
<evidence type="ECO:0000256" key="3">
    <source>
        <dbReference type="ARBA" id="ARBA00022741"/>
    </source>
</evidence>
<reference evidence="6" key="1">
    <citation type="submission" date="2017-12" db="EMBL/GenBank/DDBJ databases">
        <authorList>
            <person name="Thomas-White K."/>
            <person name="Wolfe A.J."/>
        </authorList>
    </citation>
    <scope>NUCLEOTIDE SEQUENCE</scope>
    <source>
        <strain evidence="6">UMB0763</strain>
    </source>
</reference>
<dbReference type="Pfam" id="PF00005">
    <property type="entry name" value="ABC_tran"/>
    <property type="match status" value="1"/>
</dbReference>
<dbReference type="AlphaFoldDB" id="A0AAF0YPP7"/>
<dbReference type="InterPro" id="IPR027417">
    <property type="entry name" value="P-loop_NTPase"/>
</dbReference>
<dbReference type="SMART" id="SM00382">
    <property type="entry name" value="AAA"/>
    <property type="match status" value="1"/>
</dbReference>
<evidence type="ECO:0000313" key="6">
    <source>
        <dbReference type="EMBL" id="WOT01135.1"/>
    </source>
</evidence>
<dbReference type="RefSeq" id="WP_101678030.1">
    <property type="nucleotide sequence ID" value="NZ_CP136958.1"/>
</dbReference>
<dbReference type="Proteomes" id="UP000234560">
    <property type="component" value="Chromosome"/>
</dbReference>